<feature type="transmembrane region" description="Helical" evidence="1">
    <location>
        <begin position="36"/>
        <end position="61"/>
    </location>
</feature>
<gene>
    <name evidence="2" type="ordered locus">VFMJ11_B0117</name>
</gene>
<keyword evidence="2" id="KW-0614">Plasmid</keyword>
<dbReference type="EMBL" id="CP001134">
    <property type="protein sequence ID" value="ACH64774.1"/>
    <property type="molecule type" value="Genomic_DNA"/>
</dbReference>
<keyword evidence="1" id="KW-1133">Transmembrane helix</keyword>
<dbReference type="RefSeq" id="WP_012534557.1">
    <property type="nucleotide sequence ID" value="NC_011185.1"/>
</dbReference>
<reference evidence="3" key="1">
    <citation type="submission" date="2008-08" db="EMBL/GenBank/DDBJ databases">
        <title>Complete sequence of Vibrio fischeri strain MJ11.</title>
        <authorList>
            <person name="Mandel M.J."/>
            <person name="Stabb E.V."/>
            <person name="Ruby E.G."/>
            <person name="Ferriera S."/>
            <person name="Johnson J."/>
            <person name="Kravitz S."/>
            <person name="Beeson K."/>
            <person name="Sutton G."/>
            <person name="Rogers Y.-H."/>
            <person name="Friedman R."/>
            <person name="Frazier M."/>
            <person name="Venter J.C."/>
        </authorList>
    </citation>
    <scope>NUCLEOTIDE SEQUENCE [LARGE SCALE GENOMIC DNA]</scope>
    <source>
        <strain evidence="3">MJ11</strain>
        <plasmid evidence="3">Plasmid pMJ100</plasmid>
    </source>
</reference>
<organism evidence="2 3">
    <name type="scientific">Aliivibrio fischeri (strain MJ11)</name>
    <name type="common">Vibrio fischeri</name>
    <dbReference type="NCBI Taxonomy" id="388396"/>
    <lineage>
        <taxon>Bacteria</taxon>
        <taxon>Pseudomonadati</taxon>
        <taxon>Pseudomonadota</taxon>
        <taxon>Gammaproteobacteria</taxon>
        <taxon>Vibrionales</taxon>
        <taxon>Vibrionaceae</taxon>
        <taxon>Aliivibrio</taxon>
    </lineage>
</organism>
<evidence type="ECO:0000313" key="2">
    <source>
        <dbReference type="EMBL" id="ACH64774.1"/>
    </source>
</evidence>
<dbReference type="HOGENOM" id="CLU_2588784_0_0_6"/>
<evidence type="ECO:0000256" key="1">
    <source>
        <dbReference type="SAM" id="Phobius"/>
    </source>
</evidence>
<sequence>MSYSHHENKPAKVFLWEWPVALPLVPLGAAPSWDIFYAWLAWVALLSVLALLNIRITNIFWWGVSQVRGKKFYARNKNNR</sequence>
<proteinExistence type="predicted"/>
<keyword evidence="1" id="KW-0472">Membrane</keyword>
<accession>B5EW60</accession>
<name>B5EW60_ALIFM</name>
<reference evidence="2 3" key="2">
    <citation type="journal article" date="2009" name="Nature">
        <title>A single regulatory gene is sufficient to alter bacterial host range.</title>
        <authorList>
            <person name="Mandel M.J."/>
            <person name="Wollenberg M.S."/>
            <person name="Stabb E.V."/>
            <person name="Visick K.L."/>
            <person name="Ruby E.G."/>
        </authorList>
    </citation>
    <scope>NUCLEOTIDE SEQUENCE [LARGE SCALE GENOMIC DNA]</scope>
    <source>
        <strain evidence="2 3">MJ11</strain>
        <plasmid evidence="3">Plasmid pMJ100</plasmid>
    </source>
</reference>
<dbReference type="Proteomes" id="UP000001857">
    <property type="component" value="Plasmid pMJ100"/>
</dbReference>
<protein>
    <submittedName>
        <fullName evidence="2">Uncharacterized protein</fullName>
    </submittedName>
</protein>
<dbReference type="KEGG" id="vfm:VFMJ11_B0117"/>
<evidence type="ECO:0000313" key="3">
    <source>
        <dbReference type="Proteomes" id="UP000001857"/>
    </source>
</evidence>
<geneLocation type="plasmid" evidence="2 3">
    <name>pMJ100</name>
</geneLocation>
<dbReference type="AlphaFoldDB" id="B5EW60"/>
<keyword evidence="1" id="KW-0812">Transmembrane</keyword>